<comment type="caution">
    <text evidence="2">The sequence shown here is derived from an EMBL/GenBank/DDBJ whole genome shotgun (WGS) entry which is preliminary data.</text>
</comment>
<dbReference type="GO" id="GO:0007229">
    <property type="term" value="P:integrin-mediated signaling pathway"/>
    <property type="evidence" value="ECO:0007669"/>
    <property type="project" value="TreeGrafter"/>
</dbReference>
<dbReference type="GO" id="GO:0008305">
    <property type="term" value="C:integrin complex"/>
    <property type="evidence" value="ECO:0007669"/>
    <property type="project" value="TreeGrafter"/>
</dbReference>
<protein>
    <recommendedName>
        <fullName evidence="4">Integrin alpha-2 domain-containing protein</fullName>
    </recommendedName>
</protein>
<dbReference type="InterPro" id="IPR018184">
    <property type="entry name" value="Integrin_alpha_C_CS"/>
</dbReference>
<accession>A0A401PTL7</accession>
<dbReference type="GO" id="GO:0098609">
    <property type="term" value="P:cell-cell adhesion"/>
    <property type="evidence" value="ECO:0007669"/>
    <property type="project" value="TreeGrafter"/>
</dbReference>
<sequence>MEGSECLYFECTLTEAKQDISLTAKLPLSNLKQIHVNLVNTPVFNAIPVVAASSVGGILLLLLIILILYKCGFFKRNYKDMIETEEETEH</sequence>
<dbReference type="AlphaFoldDB" id="A0A401PTL7"/>
<dbReference type="Gene3D" id="1.20.5.930">
    <property type="entry name" value="Bicelle-embedded integrin alpha(iib) transmembrane segment"/>
    <property type="match status" value="1"/>
</dbReference>
<dbReference type="GO" id="GO:0007160">
    <property type="term" value="P:cell-matrix adhesion"/>
    <property type="evidence" value="ECO:0007669"/>
    <property type="project" value="TreeGrafter"/>
</dbReference>
<dbReference type="OMA" id="EGSECLY"/>
<dbReference type="Proteomes" id="UP000288216">
    <property type="component" value="Unassembled WGS sequence"/>
</dbReference>
<dbReference type="PROSITE" id="PS00242">
    <property type="entry name" value="INTEGRIN_ALPHA"/>
    <property type="match status" value="1"/>
</dbReference>
<feature type="transmembrane region" description="Helical" evidence="1">
    <location>
        <begin position="46"/>
        <end position="69"/>
    </location>
</feature>
<dbReference type="GO" id="GO:0033627">
    <property type="term" value="P:cell adhesion mediated by integrin"/>
    <property type="evidence" value="ECO:0007669"/>
    <property type="project" value="TreeGrafter"/>
</dbReference>
<dbReference type="EMBL" id="BFAA01017881">
    <property type="protein sequence ID" value="GCB76489.1"/>
    <property type="molecule type" value="Genomic_DNA"/>
</dbReference>
<name>A0A401PTL7_SCYTO</name>
<reference evidence="2 3" key="1">
    <citation type="journal article" date="2018" name="Nat. Ecol. Evol.">
        <title>Shark genomes provide insights into elasmobranch evolution and the origin of vertebrates.</title>
        <authorList>
            <person name="Hara Y"/>
            <person name="Yamaguchi K"/>
            <person name="Onimaru K"/>
            <person name="Kadota M"/>
            <person name="Koyanagi M"/>
            <person name="Keeley SD"/>
            <person name="Tatsumi K"/>
            <person name="Tanaka K"/>
            <person name="Motone F"/>
            <person name="Kageyama Y"/>
            <person name="Nozu R"/>
            <person name="Adachi N"/>
            <person name="Nishimura O"/>
            <person name="Nakagawa R"/>
            <person name="Tanegashima C"/>
            <person name="Kiyatake I"/>
            <person name="Matsumoto R"/>
            <person name="Murakumo K"/>
            <person name="Nishida K"/>
            <person name="Terakita A"/>
            <person name="Kuratani S"/>
            <person name="Sato K"/>
            <person name="Hyodo S Kuraku.S."/>
        </authorList>
    </citation>
    <scope>NUCLEOTIDE SEQUENCE [LARGE SCALE GENOMIC DNA]</scope>
</reference>
<dbReference type="PANTHER" id="PTHR23220">
    <property type="entry name" value="INTEGRIN ALPHA"/>
    <property type="match status" value="1"/>
</dbReference>
<dbReference type="OrthoDB" id="9428590at2759"/>
<dbReference type="STRING" id="75743.A0A401PTL7"/>
<dbReference type="GO" id="GO:0005178">
    <property type="term" value="F:integrin binding"/>
    <property type="evidence" value="ECO:0007669"/>
    <property type="project" value="TreeGrafter"/>
</dbReference>
<keyword evidence="1" id="KW-0812">Transmembrane</keyword>
<dbReference type="Pfam" id="PF00357">
    <property type="entry name" value="Integrin_alpha"/>
    <property type="match status" value="1"/>
</dbReference>
<proteinExistence type="predicted"/>
<evidence type="ECO:0000313" key="2">
    <source>
        <dbReference type="EMBL" id="GCB76489.1"/>
    </source>
</evidence>
<gene>
    <name evidence="2" type="ORF">scyTo_0021009</name>
</gene>
<keyword evidence="3" id="KW-1185">Reference proteome</keyword>
<dbReference type="PANTHER" id="PTHR23220:SF134">
    <property type="entry name" value="INTEGRIN ALPHA-2 DOMAIN-CONTAINING PROTEIN"/>
    <property type="match status" value="1"/>
</dbReference>
<evidence type="ECO:0000256" key="1">
    <source>
        <dbReference type="SAM" id="Phobius"/>
    </source>
</evidence>
<keyword evidence="1" id="KW-1133">Transmembrane helix</keyword>
<organism evidence="2 3">
    <name type="scientific">Scyliorhinus torazame</name>
    <name type="common">Cloudy catshark</name>
    <name type="synonym">Catulus torazame</name>
    <dbReference type="NCBI Taxonomy" id="75743"/>
    <lineage>
        <taxon>Eukaryota</taxon>
        <taxon>Metazoa</taxon>
        <taxon>Chordata</taxon>
        <taxon>Craniata</taxon>
        <taxon>Vertebrata</taxon>
        <taxon>Chondrichthyes</taxon>
        <taxon>Elasmobranchii</taxon>
        <taxon>Galeomorphii</taxon>
        <taxon>Galeoidea</taxon>
        <taxon>Carcharhiniformes</taxon>
        <taxon>Scyliorhinidae</taxon>
        <taxon>Scyliorhinus</taxon>
    </lineage>
</organism>
<evidence type="ECO:0008006" key="4">
    <source>
        <dbReference type="Google" id="ProtNLM"/>
    </source>
</evidence>
<evidence type="ECO:0000313" key="3">
    <source>
        <dbReference type="Proteomes" id="UP000288216"/>
    </source>
</evidence>
<keyword evidence="1" id="KW-0472">Membrane</keyword>
<dbReference type="GO" id="GO:0009897">
    <property type="term" value="C:external side of plasma membrane"/>
    <property type="evidence" value="ECO:0007669"/>
    <property type="project" value="TreeGrafter"/>
</dbReference>